<keyword evidence="5" id="KW-0768">Sushi</keyword>
<dbReference type="RefSeq" id="XP_030835066.1">
    <property type="nucleotide sequence ID" value="XM_030979206.1"/>
</dbReference>
<comment type="caution">
    <text evidence="5">Lacks conserved residue(s) required for the propagation of feature annotation.</text>
</comment>
<dbReference type="InterPro" id="IPR043159">
    <property type="entry name" value="Lectin_gal-bd_sf"/>
</dbReference>
<feature type="compositionally biased region" description="Low complexity" evidence="6">
    <location>
        <begin position="117"/>
        <end position="149"/>
    </location>
</feature>
<reference evidence="9" key="1">
    <citation type="submission" date="2015-02" db="EMBL/GenBank/DDBJ databases">
        <title>Genome sequencing for Strongylocentrotus purpuratus.</title>
        <authorList>
            <person name="Murali S."/>
            <person name="Liu Y."/>
            <person name="Vee V."/>
            <person name="English A."/>
            <person name="Wang M."/>
            <person name="Skinner E."/>
            <person name="Han Y."/>
            <person name="Muzny D.M."/>
            <person name="Worley K.C."/>
            <person name="Gibbs R.A."/>
        </authorList>
    </citation>
    <scope>NUCLEOTIDE SEQUENCE</scope>
</reference>
<evidence type="ECO:0000256" key="4">
    <source>
        <dbReference type="ARBA" id="ARBA00023157"/>
    </source>
</evidence>
<dbReference type="InParanoid" id="A0A7M7NDB4"/>
<dbReference type="Gene3D" id="2.20.100.10">
    <property type="entry name" value="Thrombospondin type-1 (TSP1) repeat"/>
    <property type="match status" value="1"/>
</dbReference>
<dbReference type="Gene3D" id="2.60.120.740">
    <property type="match status" value="1"/>
</dbReference>
<keyword evidence="3" id="KW-0732">Signal</keyword>
<dbReference type="InterPro" id="IPR051867">
    <property type="entry name" value="Angio_Inhib/Adhesion_GPCR"/>
</dbReference>
<comment type="subcellular location">
    <subcellularLocation>
        <location evidence="1">Secreted</location>
    </subcellularLocation>
</comment>
<evidence type="ECO:0000256" key="3">
    <source>
        <dbReference type="ARBA" id="ARBA00022729"/>
    </source>
</evidence>
<dbReference type="Gene3D" id="2.10.70.10">
    <property type="entry name" value="Complement Module, domain 1"/>
    <property type="match status" value="1"/>
</dbReference>
<dbReference type="PROSITE" id="PS50092">
    <property type="entry name" value="TSP1"/>
    <property type="match status" value="1"/>
</dbReference>
<dbReference type="KEGG" id="spu:105439338"/>
<dbReference type="PANTHER" id="PTHR10239:SF32">
    <property type="entry name" value="ADHESION G PROTEIN-COUPLED RECEPTOR B2"/>
    <property type="match status" value="1"/>
</dbReference>
<dbReference type="PRINTS" id="PR01705">
    <property type="entry name" value="TSP1REPEAT"/>
</dbReference>
<dbReference type="Pfam" id="PF00084">
    <property type="entry name" value="Sushi"/>
    <property type="match status" value="1"/>
</dbReference>
<dbReference type="SUPFAM" id="SSF82895">
    <property type="entry name" value="TSP-1 type 1 repeat"/>
    <property type="match status" value="1"/>
</dbReference>
<dbReference type="Pfam" id="PF00090">
    <property type="entry name" value="TSP_1"/>
    <property type="match status" value="1"/>
</dbReference>
<dbReference type="GeneID" id="105439338"/>
<dbReference type="AlphaFoldDB" id="A0A7M7NDB4"/>
<evidence type="ECO:0000313" key="8">
    <source>
        <dbReference type="EnsemblMetazoa" id="XP_030835066"/>
    </source>
</evidence>
<feature type="domain" description="Sushi" evidence="7">
    <location>
        <begin position="3"/>
        <end position="67"/>
    </location>
</feature>
<evidence type="ECO:0000256" key="2">
    <source>
        <dbReference type="ARBA" id="ARBA00022525"/>
    </source>
</evidence>
<dbReference type="EnsemblMetazoa" id="XM_030979206">
    <property type="protein sequence ID" value="XP_030835066"/>
    <property type="gene ID" value="LOC105439338"/>
</dbReference>
<evidence type="ECO:0000259" key="7">
    <source>
        <dbReference type="PROSITE" id="PS50923"/>
    </source>
</evidence>
<dbReference type="PANTHER" id="PTHR10239">
    <property type="entry name" value="ISTHMIN-2"/>
    <property type="match status" value="1"/>
</dbReference>
<evidence type="ECO:0000313" key="9">
    <source>
        <dbReference type="Proteomes" id="UP000007110"/>
    </source>
</evidence>
<evidence type="ECO:0000256" key="1">
    <source>
        <dbReference type="ARBA" id="ARBA00004613"/>
    </source>
</evidence>
<dbReference type="InterPro" id="IPR000884">
    <property type="entry name" value="TSP1_rpt"/>
</dbReference>
<dbReference type="InterPro" id="IPR035976">
    <property type="entry name" value="Sushi/SCR/CCP_sf"/>
</dbReference>
<organism evidence="8 9">
    <name type="scientific">Strongylocentrotus purpuratus</name>
    <name type="common">Purple sea urchin</name>
    <dbReference type="NCBI Taxonomy" id="7668"/>
    <lineage>
        <taxon>Eukaryota</taxon>
        <taxon>Metazoa</taxon>
        <taxon>Echinodermata</taxon>
        <taxon>Eleutherozoa</taxon>
        <taxon>Echinozoa</taxon>
        <taxon>Echinoidea</taxon>
        <taxon>Euechinoidea</taxon>
        <taxon>Echinacea</taxon>
        <taxon>Camarodonta</taxon>
        <taxon>Echinidea</taxon>
        <taxon>Strongylocentrotidae</taxon>
        <taxon>Strongylocentrotus</taxon>
    </lineage>
</organism>
<dbReference type="SUPFAM" id="SSF57535">
    <property type="entry name" value="Complement control module/SCR domain"/>
    <property type="match status" value="1"/>
</dbReference>
<name>A0A7M7NDB4_STRPU</name>
<dbReference type="InterPro" id="IPR036383">
    <property type="entry name" value="TSP1_rpt_sf"/>
</dbReference>
<proteinExistence type="predicted"/>
<reference evidence="8" key="2">
    <citation type="submission" date="2021-01" db="UniProtKB">
        <authorList>
            <consortium name="EnsemblMetazoa"/>
        </authorList>
    </citation>
    <scope>IDENTIFICATION</scope>
</reference>
<dbReference type="InterPro" id="IPR000436">
    <property type="entry name" value="Sushi_SCR_CCP_dom"/>
</dbReference>
<evidence type="ECO:0000256" key="5">
    <source>
        <dbReference type="PROSITE-ProRule" id="PRU00302"/>
    </source>
</evidence>
<dbReference type="Proteomes" id="UP000007110">
    <property type="component" value="Unassembled WGS sequence"/>
</dbReference>
<keyword evidence="4" id="KW-1015">Disulfide bond</keyword>
<sequence>MRVKCGAPLDGTNTENVLIDEGSPGEEYTYTCMAGYTADPLDLMVVCEQNNTAITASWSPGPPTCTPAWSAWSEWSSCSKTCGAGQQSRSRTCSSKACEGVAVENRECNNFDCPEEPTTTMQPTTTTMQPTTMQPTTTTMQPTTTAMQPTVPPATILPPVCHGTYRTIDCRPNYVVICSAFYGRNDNSICESSQANPASTCFEDVTGILQNQRCRNRKRCFAHARDNYNGMACASNPQNYLEVTYTCAPEGCPVPALPAS</sequence>
<keyword evidence="9" id="KW-1185">Reference proteome</keyword>
<dbReference type="GO" id="GO:0005576">
    <property type="term" value="C:extracellular region"/>
    <property type="evidence" value="ECO:0007669"/>
    <property type="project" value="UniProtKB-SubCell"/>
</dbReference>
<keyword evidence="2" id="KW-0964">Secreted</keyword>
<accession>A0A7M7NDB4</accession>
<feature type="region of interest" description="Disordered" evidence="6">
    <location>
        <begin position="114"/>
        <end position="151"/>
    </location>
</feature>
<dbReference type="CDD" id="cd22823">
    <property type="entry name" value="Gal_Rha_Lectin"/>
    <property type="match status" value="1"/>
</dbReference>
<dbReference type="SMART" id="SM00209">
    <property type="entry name" value="TSP1"/>
    <property type="match status" value="1"/>
</dbReference>
<protein>
    <recommendedName>
        <fullName evidence="7">Sushi domain-containing protein</fullName>
    </recommendedName>
</protein>
<evidence type="ECO:0000256" key="6">
    <source>
        <dbReference type="SAM" id="MobiDB-lite"/>
    </source>
</evidence>
<dbReference type="PROSITE" id="PS50923">
    <property type="entry name" value="SUSHI"/>
    <property type="match status" value="1"/>
</dbReference>